<dbReference type="Proteomes" id="UP000308652">
    <property type="component" value="Unassembled WGS sequence"/>
</dbReference>
<feature type="region of interest" description="Disordered" evidence="1">
    <location>
        <begin position="1"/>
        <end position="29"/>
    </location>
</feature>
<sequence>MSGNALSSVASQTKKRPAQEDSDQASASKIAKTHPFFNKQLQPSSPAEQKFQWLKPLGGTGSCLHGVNLSPKASKAVAAFDLDGTVIKSDFVKKISVPQWEWWRSGVPAKLQEVHESGYSIVIISNQGVKPQVLKAWKHKIPLIADALPTVPFRIFAATSKDNYRKPMIGMWSELERIFAEEGVEIDKSASFFVGDAAGRQYPGRKADFASTDRKWAINVGLPFYTPEEYFLGLPPHTNFTLPGFNASSLPKLPHVMPSSSPLLPDPLKQEVVLFVGYPCLGKSSFFRHHFRPADYVHVNQDILKTRDKCVKHTQEALENGQSCVIDNTNRNASTRKYYIDLAKRLKVPIRCFLFSGSIELAWHNNLYRAYNLPPSVSSKEPSRDIVPYTAFSGFRGAYEEPRLDEGFSEIKTVNWVFEGSEDEKKYWSMWLQIDGK</sequence>
<dbReference type="STRING" id="68775.A0A5C3MBX3"/>
<dbReference type="InterPro" id="IPR036412">
    <property type="entry name" value="HAD-like_sf"/>
</dbReference>
<dbReference type="InterPro" id="IPR013954">
    <property type="entry name" value="PNK3P"/>
</dbReference>
<gene>
    <name evidence="2" type="ORF">BDQ12DRAFT_732433</name>
</gene>
<keyword evidence="3" id="KW-1185">Reference proteome</keyword>
<dbReference type="AlphaFoldDB" id="A0A5C3MBX3"/>
<dbReference type="PANTHER" id="PTHR12083">
    <property type="entry name" value="BIFUNCTIONAL POLYNUCLEOTIDE PHOSPHATASE/KINASE"/>
    <property type="match status" value="1"/>
</dbReference>
<dbReference type="Pfam" id="PF08645">
    <property type="entry name" value="PNK3P"/>
    <property type="match status" value="1"/>
</dbReference>
<feature type="compositionally biased region" description="Polar residues" evidence="1">
    <location>
        <begin position="1"/>
        <end position="12"/>
    </location>
</feature>
<dbReference type="Pfam" id="PF13671">
    <property type="entry name" value="AAA_33"/>
    <property type="match status" value="1"/>
</dbReference>
<dbReference type="Gene3D" id="3.40.50.300">
    <property type="entry name" value="P-loop containing nucleotide triphosphate hydrolases"/>
    <property type="match status" value="1"/>
</dbReference>
<dbReference type="GO" id="GO:0046404">
    <property type="term" value="F:ATP-dependent polydeoxyribonucleotide 5'-hydroxyl-kinase activity"/>
    <property type="evidence" value="ECO:0007669"/>
    <property type="project" value="TreeGrafter"/>
</dbReference>
<dbReference type="GO" id="GO:0006281">
    <property type="term" value="P:DNA repair"/>
    <property type="evidence" value="ECO:0007669"/>
    <property type="project" value="TreeGrafter"/>
</dbReference>
<dbReference type="SUPFAM" id="SSF56784">
    <property type="entry name" value="HAD-like"/>
    <property type="match status" value="1"/>
</dbReference>
<dbReference type="OrthoDB" id="19045at2759"/>
<proteinExistence type="predicted"/>
<dbReference type="PANTHER" id="PTHR12083:SF9">
    <property type="entry name" value="BIFUNCTIONAL POLYNUCLEOTIDE PHOSPHATASE_KINASE"/>
    <property type="match status" value="1"/>
</dbReference>
<evidence type="ECO:0000313" key="3">
    <source>
        <dbReference type="Proteomes" id="UP000308652"/>
    </source>
</evidence>
<dbReference type="NCBIfam" id="TIGR01664">
    <property type="entry name" value="DNA-3'-Pase"/>
    <property type="match status" value="1"/>
</dbReference>
<dbReference type="GO" id="GO:0046403">
    <property type="term" value="F:polynucleotide 3'-phosphatase activity"/>
    <property type="evidence" value="ECO:0007669"/>
    <property type="project" value="TreeGrafter"/>
</dbReference>
<name>A0A5C3MBX3_9AGAR</name>
<dbReference type="Gene3D" id="3.40.50.1000">
    <property type="entry name" value="HAD superfamily/HAD-like"/>
    <property type="match status" value="1"/>
</dbReference>
<dbReference type="NCBIfam" id="TIGR01662">
    <property type="entry name" value="HAD-SF-IIIA"/>
    <property type="match status" value="1"/>
</dbReference>
<dbReference type="InterPro" id="IPR027417">
    <property type="entry name" value="P-loop_NTPase"/>
</dbReference>
<keyword evidence="2" id="KW-0418">Kinase</keyword>
<accession>A0A5C3MBX3</accession>
<dbReference type="FunFam" id="3.40.50.300:FF:000737">
    <property type="entry name" value="Bifunctional polynucleotide phosphatase/kinase"/>
    <property type="match status" value="1"/>
</dbReference>
<dbReference type="InterPro" id="IPR006551">
    <property type="entry name" value="Polynucleotide_phosphatase"/>
</dbReference>
<keyword evidence="2" id="KW-0808">Transferase</keyword>
<dbReference type="InterPro" id="IPR006549">
    <property type="entry name" value="HAD-SF_hydro_IIIA"/>
</dbReference>
<protein>
    <submittedName>
        <fullName evidence="2">Polynucleotide kinase 3 phosphatase-domain-containing protein</fullName>
    </submittedName>
</protein>
<dbReference type="EMBL" id="ML213592">
    <property type="protein sequence ID" value="TFK42832.1"/>
    <property type="molecule type" value="Genomic_DNA"/>
</dbReference>
<organism evidence="2 3">
    <name type="scientific">Crucibulum laeve</name>
    <dbReference type="NCBI Taxonomy" id="68775"/>
    <lineage>
        <taxon>Eukaryota</taxon>
        <taxon>Fungi</taxon>
        <taxon>Dikarya</taxon>
        <taxon>Basidiomycota</taxon>
        <taxon>Agaricomycotina</taxon>
        <taxon>Agaricomycetes</taxon>
        <taxon>Agaricomycetidae</taxon>
        <taxon>Agaricales</taxon>
        <taxon>Agaricineae</taxon>
        <taxon>Nidulariaceae</taxon>
        <taxon>Crucibulum</taxon>
    </lineage>
</organism>
<dbReference type="GO" id="GO:0003690">
    <property type="term" value="F:double-stranded DNA binding"/>
    <property type="evidence" value="ECO:0007669"/>
    <property type="project" value="TreeGrafter"/>
</dbReference>
<dbReference type="SUPFAM" id="SSF52540">
    <property type="entry name" value="P-loop containing nucleoside triphosphate hydrolases"/>
    <property type="match status" value="1"/>
</dbReference>
<evidence type="ECO:0000313" key="2">
    <source>
        <dbReference type="EMBL" id="TFK42832.1"/>
    </source>
</evidence>
<reference evidence="2 3" key="1">
    <citation type="journal article" date="2019" name="Nat. Ecol. Evol.">
        <title>Megaphylogeny resolves global patterns of mushroom evolution.</title>
        <authorList>
            <person name="Varga T."/>
            <person name="Krizsan K."/>
            <person name="Foldi C."/>
            <person name="Dima B."/>
            <person name="Sanchez-Garcia M."/>
            <person name="Sanchez-Ramirez S."/>
            <person name="Szollosi G.J."/>
            <person name="Szarkandi J.G."/>
            <person name="Papp V."/>
            <person name="Albert L."/>
            <person name="Andreopoulos W."/>
            <person name="Angelini C."/>
            <person name="Antonin V."/>
            <person name="Barry K.W."/>
            <person name="Bougher N.L."/>
            <person name="Buchanan P."/>
            <person name="Buyck B."/>
            <person name="Bense V."/>
            <person name="Catcheside P."/>
            <person name="Chovatia M."/>
            <person name="Cooper J."/>
            <person name="Damon W."/>
            <person name="Desjardin D."/>
            <person name="Finy P."/>
            <person name="Geml J."/>
            <person name="Haridas S."/>
            <person name="Hughes K."/>
            <person name="Justo A."/>
            <person name="Karasinski D."/>
            <person name="Kautmanova I."/>
            <person name="Kiss B."/>
            <person name="Kocsube S."/>
            <person name="Kotiranta H."/>
            <person name="LaButti K.M."/>
            <person name="Lechner B.E."/>
            <person name="Liimatainen K."/>
            <person name="Lipzen A."/>
            <person name="Lukacs Z."/>
            <person name="Mihaltcheva S."/>
            <person name="Morgado L.N."/>
            <person name="Niskanen T."/>
            <person name="Noordeloos M.E."/>
            <person name="Ohm R.A."/>
            <person name="Ortiz-Santana B."/>
            <person name="Ovrebo C."/>
            <person name="Racz N."/>
            <person name="Riley R."/>
            <person name="Savchenko A."/>
            <person name="Shiryaev A."/>
            <person name="Soop K."/>
            <person name="Spirin V."/>
            <person name="Szebenyi C."/>
            <person name="Tomsovsky M."/>
            <person name="Tulloss R.E."/>
            <person name="Uehling J."/>
            <person name="Grigoriev I.V."/>
            <person name="Vagvolgyi C."/>
            <person name="Papp T."/>
            <person name="Martin F.M."/>
            <person name="Miettinen O."/>
            <person name="Hibbett D.S."/>
            <person name="Nagy L.G."/>
        </authorList>
    </citation>
    <scope>NUCLEOTIDE SEQUENCE [LARGE SCALE GENOMIC DNA]</scope>
    <source>
        <strain evidence="2 3">CBS 166.37</strain>
    </source>
</reference>
<evidence type="ECO:0000256" key="1">
    <source>
        <dbReference type="SAM" id="MobiDB-lite"/>
    </source>
</evidence>
<dbReference type="InterPro" id="IPR023214">
    <property type="entry name" value="HAD_sf"/>
</dbReference>